<feature type="region of interest" description="Disordered" evidence="1">
    <location>
        <begin position="1"/>
        <end position="44"/>
    </location>
</feature>
<organism evidence="2 3">
    <name type="scientific">Catenaria anguillulae PL171</name>
    <dbReference type="NCBI Taxonomy" id="765915"/>
    <lineage>
        <taxon>Eukaryota</taxon>
        <taxon>Fungi</taxon>
        <taxon>Fungi incertae sedis</taxon>
        <taxon>Blastocladiomycota</taxon>
        <taxon>Blastocladiomycetes</taxon>
        <taxon>Blastocladiales</taxon>
        <taxon>Catenariaceae</taxon>
        <taxon>Catenaria</taxon>
    </lineage>
</organism>
<name>A0A1Y2HG28_9FUNG</name>
<feature type="compositionally biased region" description="Polar residues" evidence="1">
    <location>
        <begin position="166"/>
        <end position="176"/>
    </location>
</feature>
<reference evidence="2 3" key="1">
    <citation type="submission" date="2016-07" db="EMBL/GenBank/DDBJ databases">
        <title>Pervasive Adenine N6-methylation of Active Genes in Fungi.</title>
        <authorList>
            <consortium name="DOE Joint Genome Institute"/>
            <person name="Mondo S.J."/>
            <person name="Dannebaum R.O."/>
            <person name="Kuo R.C."/>
            <person name="Labutti K."/>
            <person name="Haridas S."/>
            <person name="Kuo A."/>
            <person name="Salamov A."/>
            <person name="Ahrendt S.R."/>
            <person name="Lipzen A."/>
            <person name="Sullivan W."/>
            <person name="Andreopoulos W.B."/>
            <person name="Clum A."/>
            <person name="Lindquist E."/>
            <person name="Daum C."/>
            <person name="Ramamoorthy G.K."/>
            <person name="Gryganskyi A."/>
            <person name="Culley D."/>
            <person name="Magnuson J.K."/>
            <person name="James T.Y."/>
            <person name="O'Malley M.A."/>
            <person name="Stajich J.E."/>
            <person name="Spatafora J.W."/>
            <person name="Visel A."/>
            <person name="Grigoriev I.V."/>
        </authorList>
    </citation>
    <scope>NUCLEOTIDE SEQUENCE [LARGE SCALE GENOMIC DNA]</scope>
    <source>
        <strain evidence="2 3">PL171</strain>
    </source>
</reference>
<protein>
    <submittedName>
        <fullName evidence="2">Uncharacterized protein</fullName>
    </submittedName>
</protein>
<dbReference type="AlphaFoldDB" id="A0A1Y2HG28"/>
<evidence type="ECO:0000256" key="1">
    <source>
        <dbReference type="SAM" id="MobiDB-lite"/>
    </source>
</evidence>
<sequence length="194" mass="20864">MPAIRTQRCNRAPAPFPVPPSTYLANGSSPESTRRAPRHPLARPLHPTAVFYQRARAPASVRSPNPTAPNIGTDAAHDDIVRHGLPLLFAFDIRQPTVRHPPLPHGMHSLGKHGRLDSLPTAPRNLPVSWTNASKSTEESASSFSCASKWHKATGSVSPLADKPSGTLTNQTANGTTRRRAARVAALAVLVHKQ</sequence>
<dbReference type="Proteomes" id="UP000193411">
    <property type="component" value="Unassembled WGS sequence"/>
</dbReference>
<evidence type="ECO:0000313" key="3">
    <source>
        <dbReference type="Proteomes" id="UP000193411"/>
    </source>
</evidence>
<keyword evidence="3" id="KW-1185">Reference proteome</keyword>
<feature type="region of interest" description="Disordered" evidence="1">
    <location>
        <begin position="156"/>
        <end position="179"/>
    </location>
</feature>
<comment type="caution">
    <text evidence="2">The sequence shown here is derived from an EMBL/GenBank/DDBJ whole genome shotgun (WGS) entry which is preliminary data.</text>
</comment>
<gene>
    <name evidence="2" type="ORF">BCR44DRAFT_207494</name>
</gene>
<evidence type="ECO:0000313" key="2">
    <source>
        <dbReference type="EMBL" id="ORZ33537.1"/>
    </source>
</evidence>
<proteinExistence type="predicted"/>
<accession>A0A1Y2HG28</accession>
<dbReference type="EMBL" id="MCFL01000035">
    <property type="protein sequence ID" value="ORZ33537.1"/>
    <property type="molecule type" value="Genomic_DNA"/>
</dbReference>